<gene>
    <name evidence="3" type="ORF">VRU49_01470</name>
</gene>
<evidence type="ECO:0000256" key="1">
    <source>
        <dbReference type="SAM" id="SignalP"/>
    </source>
</evidence>
<sequence length="582" mass="66037">MYKLIIFISCLFFPLIAASQKKTVIILEGAEKINYIQNSEAAFLRKPIFRHDNAILTCDSAVFYGGEKNYFEAFGKVHINQADSVNIYSERLTYDGNNKIAHLSQNVRMLHRDAVLTTQFFDYRMAPKVGNYWDKGKIVAKDVTVNSKTGYYFANSRDAYFRYNVVAVTNQSTIKSDTLRFNVLKNLAYFYGPTNIIGKDDNLYTENGIYNTQTGDAVFGKNNLYTNGSKSLTGDSLFYYGEKGYGRAVKNIVFRDTKDKILFKGDLGEYFKSDEKVLVTKNAYFGISTEDSVLVNDVKIPDTLWTRADTLSSLMVLKSSIKSIYPKNPEIKNLESYNLQKIENKTSNELPLNQTTSKSNNGKLGIVAPSNKEDSLKLDTVKSRIIVAYPNVKVYKSNLQAKADSLFYSDADSTIRWYKNPIIWAENSQQTGDTIYLLMRNKKLHKTETFGNGFIVNVEGDSTNFNQIKGSRITGNFIEGEINNINVVGNAETIYFNREKGKIKDMHQSFAGSIRFEFKDKALSSIEWSDQSEGKLTPVENIKGENILTGFIWKPELRPQSKQDIIGKKLEPKLVVKEKPKK</sequence>
<comment type="caution">
    <text evidence="3">The sequence shown here is derived from an EMBL/GenBank/DDBJ whole genome shotgun (WGS) entry which is preliminary data.</text>
</comment>
<dbReference type="Proteomes" id="UP001337681">
    <property type="component" value="Unassembled WGS sequence"/>
</dbReference>
<evidence type="ECO:0000259" key="2">
    <source>
        <dbReference type="Pfam" id="PF13100"/>
    </source>
</evidence>
<keyword evidence="1" id="KW-0732">Signal</keyword>
<protein>
    <submittedName>
        <fullName evidence="3">OstA-like protein</fullName>
    </submittedName>
</protein>
<accession>A0ABU7GYJ1</accession>
<dbReference type="EMBL" id="JAZDQU010000001">
    <property type="protein sequence ID" value="MEE1884076.1"/>
    <property type="molecule type" value="Genomic_DNA"/>
</dbReference>
<feature type="signal peptide" evidence="1">
    <location>
        <begin position="1"/>
        <end position="17"/>
    </location>
</feature>
<name>A0ABU7GYJ1_9SPHI</name>
<evidence type="ECO:0000313" key="4">
    <source>
        <dbReference type="Proteomes" id="UP001337681"/>
    </source>
</evidence>
<dbReference type="Gene3D" id="2.60.450.10">
    <property type="entry name" value="Lipopolysaccharide (LPS) transport protein A like domain"/>
    <property type="match status" value="2"/>
</dbReference>
<evidence type="ECO:0000313" key="3">
    <source>
        <dbReference type="EMBL" id="MEE1884076.1"/>
    </source>
</evidence>
<reference evidence="3 4" key="1">
    <citation type="submission" date="2024-01" db="EMBL/GenBank/DDBJ databases">
        <title>Pedobacter sp. nov., isolated from oil-contaminated soil.</title>
        <authorList>
            <person name="Le N.T.T."/>
        </authorList>
    </citation>
    <scope>NUCLEOTIDE SEQUENCE [LARGE SCALE GENOMIC DNA]</scope>
    <source>
        <strain evidence="3 4">VNH31</strain>
    </source>
</reference>
<dbReference type="InterPro" id="IPR005653">
    <property type="entry name" value="OstA-like_N"/>
</dbReference>
<keyword evidence="4" id="KW-1185">Reference proteome</keyword>
<feature type="chain" id="PRO_5047259962" evidence="1">
    <location>
        <begin position="18"/>
        <end position="582"/>
    </location>
</feature>
<dbReference type="RefSeq" id="WP_330144994.1">
    <property type="nucleotide sequence ID" value="NZ_JAZDQU010000001.1"/>
</dbReference>
<feature type="domain" description="Organic solvent tolerance-like N-terminal" evidence="2">
    <location>
        <begin position="23"/>
        <end position="177"/>
    </location>
</feature>
<organism evidence="3 4">
    <name type="scientific">Pedobacter flavus</name>
    <dbReference type="NCBI Taxonomy" id="3113906"/>
    <lineage>
        <taxon>Bacteria</taxon>
        <taxon>Pseudomonadati</taxon>
        <taxon>Bacteroidota</taxon>
        <taxon>Sphingobacteriia</taxon>
        <taxon>Sphingobacteriales</taxon>
        <taxon>Sphingobacteriaceae</taxon>
        <taxon>Pedobacter</taxon>
    </lineage>
</organism>
<dbReference type="Pfam" id="PF13100">
    <property type="entry name" value="OstA_2"/>
    <property type="match status" value="1"/>
</dbReference>
<proteinExistence type="predicted"/>